<accession>A0A8J8B456</accession>
<keyword evidence="2 5" id="KW-0285">Flavoprotein</keyword>
<dbReference type="EC" id="2.5.1.129" evidence="5"/>
<dbReference type="Gene3D" id="3.40.50.1950">
    <property type="entry name" value="Flavin prenyltransferase-like"/>
    <property type="match status" value="1"/>
</dbReference>
<reference evidence="7" key="1">
    <citation type="submission" date="2014-12" db="EMBL/GenBank/DDBJ databases">
        <authorList>
            <person name="Huang H.-H."/>
            <person name="Chen S.-C."/>
            <person name="Lai M.-C."/>
        </authorList>
    </citation>
    <scope>NUCLEOTIDE SEQUENCE</scope>
    <source>
        <strain evidence="7">K1F9705b</strain>
    </source>
</reference>
<dbReference type="Pfam" id="PF02441">
    <property type="entry name" value="Flavoprotein"/>
    <property type="match status" value="1"/>
</dbReference>
<feature type="binding site" evidence="5">
    <location>
        <begin position="17"/>
        <end position="19"/>
    </location>
    <ligand>
        <name>FMN</name>
        <dbReference type="ChEBI" id="CHEBI:58210"/>
    </ligand>
</feature>
<dbReference type="SUPFAM" id="SSF52507">
    <property type="entry name" value="Homo-oligomeric flavin-containing Cys decarboxylases, HFCD"/>
    <property type="match status" value="1"/>
</dbReference>
<feature type="binding site" evidence="5">
    <location>
        <begin position="89"/>
        <end position="92"/>
    </location>
    <ligand>
        <name>FMN</name>
        <dbReference type="ChEBI" id="CHEBI:58210"/>
    </ligand>
</feature>
<comment type="catalytic activity">
    <reaction evidence="5">
        <text>dimethylallyl phosphate + FMNH2 = prenylated FMNH2 + phosphate</text>
        <dbReference type="Rhea" id="RHEA:37743"/>
        <dbReference type="ChEBI" id="CHEBI:43474"/>
        <dbReference type="ChEBI" id="CHEBI:57618"/>
        <dbReference type="ChEBI" id="CHEBI:87467"/>
        <dbReference type="ChEBI" id="CHEBI:88052"/>
        <dbReference type="EC" id="2.5.1.129"/>
    </reaction>
</comment>
<gene>
    <name evidence="5" type="primary">ubiX</name>
    <name evidence="7" type="ORF">RJ53_05380</name>
</gene>
<evidence type="ECO:0000259" key="6">
    <source>
        <dbReference type="Pfam" id="PF02441"/>
    </source>
</evidence>
<name>A0A8J8B456_9EURY</name>
<dbReference type="PANTHER" id="PTHR43374:SF1">
    <property type="entry name" value="FLAVIN PRENYLTRANSFERASE PAD1, MITOCHONDRIAL"/>
    <property type="match status" value="1"/>
</dbReference>
<comment type="caution">
    <text evidence="7">The sequence shown here is derived from an EMBL/GenBank/DDBJ whole genome shotgun (WGS) entry which is preliminary data.</text>
</comment>
<feature type="domain" description="Flavoprotein" evidence="6">
    <location>
        <begin position="9"/>
        <end position="175"/>
    </location>
</feature>
<dbReference type="HAMAP" id="MF_01984">
    <property type="entry name" value="ubiX_pad"/>
    <property type="match status" value="1"/>
</dbReference>
<evidence type="ECO:0000313" key="8">
    <source>
        <dbReference type="Proteomes" id="UP000730161"/>
    </source>
</evidence>
<proteinExistence type="inferred from homology"/>
<evidence type="ECO:0000256" key="1">
    <source>
        <dbReference type="ARBA" id="ARBA00022602"/>
    </source>
</evidence>
<dbReference type="NCBIfam" id="NF004685">
    <property type="entry name" value="PRK06029.1"/>
    <property type="match status" value="1"/>
</dbReference>
<keyword evidence="8" id="KW-1185">Reference proteome</keyword>
<evidence type="ECO:0000256" key="4">
    <source>
        <dbReference type="ARBA" id="ARBA00022679"/>
    </source>
</evidence>
<feature type="binding site" evidence="5">
    <location>
        <position position="42"/>
    </location>
    <ligand>
        <name>FMN</name>
        <dbReference type="ChEBI" id="CHEBI:58210"/>
    </ligand>
</feature>
<dbReference type="NCBIfam" id="TIGR00421">
    <property type="entry name" value="ubiX_pad"/>
    <property type="match status" value="1"/>
</dbReference>
<evidence type="ECO:0000256" key="5">
    <source>
        <dbReference type="HAMAP-Rule" id="MF_01984"/>
    </source>
</evidence>
<dbReference type="InterPro" id="IPR003382">
    <property type="entry name" value="Flavoprotein"/>
</dbReference>
<comment type="function">
    <text evidence="5">Flavin prenyltransferase that catalyzes the synthesis of the prenylated FMN cofactor (prenyl-FMN) for 4-hydroxy-3-polyprenylbenzoic acid decarboxylase UbiD. The prenyltransferase is metal-independent and links a dimethylallyl moiety from dimethylallyl monophosphate (DMAP) to the flavin N5 and C6 atoms of FMN.</text>
</comment>
<keyword evidence="4 5" id="KW-0808">Transferase</keyword>
<evidence type="ECO:0000256" key="3">
    <source>
        <dbReference type="ARBA" id="ARBA00022643"/>
    </source>
</evidence>
<keyword evidence="3 5" id="KW-0288">FMN</keyword>
<dbReference type="GO" id="GO:0016831">
    <property type="term" value="F:carboxy-lyase activity"/>
    <property type="evidence" value="ECO:0007669"/>
    <property type="project" value="TreeGrafter"/>
</dbReference>
<comment type="similarity">
    <text evidence="5">Belongs to the UbiX/PAD1 family.</text>
</comment>
<organism evidence="7 8">
    <name type="scientific">Methanocalculus chunghsingensis</name>
    <dbReference type="NCBI Taxonomy" id="156457"/>
    <lineage>
        <taxon>Archaea</taxon>
        <taxon>Methanobacteriati</taxon>
        <taxon>Methanobacteriota</taxon>
        <taxon>Stenosarchaea group</taxon>
        <taxon>Methanomicrobia</taxon>
        <taxon>Methanomicrobiales</taxon>
        <taxon>Methanocalculaceae</taxon>
        <taxon>Methanocalculus</taxon>
    </lineage>
</organism>
<comment type="caution">
    <text evidence="5">Lacks conserved residue(s) required for the propagation of feature annotation.</text>
</comment>
<evidence type="ECO:0000256" key="2">
    <source>
        <dbReference type="ARBA" id="ARBA00022630"/>
    </source>
</evidence>
<sequence length="190" mass="20588">MKWRVDNVKELVVGVTGASGMIYAERLLAVTAGRCRIHLIVSETAEMIAELEGVSFSGFDVIHETNSDLAAGIASGSFRFDGMVIVPCSMKSLAGIAHGISDSLIARAADVCLKERRPLVLVPRETPYSRVHLVNMLAAHDAGALILPASPPFYQKPEVISDLADMIVSRILDHLRIEHAIGTRWSGYHA</sequence>
<feature type="binding site" evidence="5">
    <location>
        <position position="124"/>
    </location>
    <ligand>
        <name>FMN</name>
        <dbReference type="ChEBI" id="CHEBI:58210"/>
    </ligand>
</feature>
<evidence type="ECO:0000313" key="7">
    <source>
        <dbReference type="EMBL" id="MBR1368965.1"/>
    </source>
</evidence>
<dbReference type="InterPro" id="IPR036551">
    <property type="entry name" value="Flavin_trans-like"/>
</dbReference>
<feature type="binding site" evidence="5">
    <location>
        <position position="154"/>
    </location>
    <ligand>
        <name>dimethylallyl phosphate</name>
        <dbReference type="ChEBI" id="CHEBI:88052"/>
    </ligand>
</feature>
<keyword evidence="1 5" id="KW-0637">Prenyltransferase</keyword>
<dbReference type="AlphaFoldDB" id="A0A8J8B456"/>
<dbReference type="InterPro" id="IPR004507">
    <property type="entry name" value="UbiX-like"/>
</dbReference>
<feature type="binding site" evidence="5">
    <location>
        <position position="170"/>
    </location>
    <ligand>
        <name>dimethylallyl phosphate</name>
        <dbReference type="ChEBI" id="CHEBI:88052"/>
    </ligand>
</feature>
<dbReference type="GO" id="GO:0106141">
    <property type="term" value="F:flavin prenyltransferase activity"/>
    <property type="evidence" value="ECO:0007669"/>
    <property type="project" value="UniProtKB-EC"/>
</dbReference>
<dbReference type="Proteomes" id="UP000730161">
    <property type="component" value="Unassembled WGS sequence"/>
</dbReference>
<dbReference type="EMBL" id="JWHL01000006">
    <property type="protein sequence ID" value="MBR1368965.1"/>
    <property type="molecule type" value="Genomic_DNA"/>
</dbReference>
<dbReference type="PANTHER" id="PTHR43374">
    <property type="entry name" value="FLAVIN PRENYLTRANSFERASE"/>
    <property type="match status" value="1"/>
</dbReference>
<protein>
    <recommendedName>
        <fullName evidence="5">Flavin prenyltransferase UbiX</fullName>
        <ecNumber evidence="5">2.5.1.129</ecNumber>
    </recommendedName>
</protein>